<feature type="domain" description="Cytochrome c" evidence="9">
    <location>
        <begin position="48"/>
        <end position="182"/>
    </location>
</feature>
<dbReference type="PROSITE" id="PS51007">
    <property type="entry name" value="CYTC"/>
    <property type="match status" value="2"/>
</dbReference>
<protein>
    <submittedName>
        <fullName evidence="10">Cytochrome-c peroxidase</fullName>
    </submittedName>
</protein>
<keyword evidence="5" id="KW-0574">Periplasm</keyword>
<dbReference type="EMBL" id="JBHUHV010000055">
    <property type="protein sequence ID" value="MFD2068792.1"/>
    <property type="molecule type" value="Genomic_DNA"/>
</dbReference>
<evidence type="ECO:0000256" key="8">
    <source>
        <dbReference type="PROSITE-ProRule" id="PRU00433"/>
    </source>
</evidence>
<evidence type="ECO:0000256" key="7">
    <source>
        <dbReference type="ARBA" id="ARBA00023004"/>
    </source>
</evidence>
<dbReference type="InterPro" id="IPR004852">
    <property type="entry name" value="Di-haem_cyt_c_peroxidsae"/>
</dbReference>
<evidence type="ECO:0000313" key="11">
    <source>
        <dbReference type="Proteomes" id="UP001597369"/>
    </source>
</evidence>
<sequence>MSLLFTAGCSSTTEYEDVASGPRVYELVVPANLAATLPSPIRNPGTQEGVELGEKLFYDPVLSQTGTVSCATCHQPQKAFTDGKALTTLGVTGKPLRRHVPSLVNLAWMNGYFWDGGAKDLESMVFGPLTDPDEMGQSLKELTNTLQRHEQYPELFRKAFGTDSVTSAAVARALAQYLRTLISADSRYDKHVRGETGGYMNKEELQGWALFKQHCSSCHATDFFTDNGYHNNGLDSTFSANYEELAFGRGRITGQLSDRGKYKTPTLRNIALTAPYMHDGRFETLDDVLEHYRSGVRMSPALAIELQQEGRLGIALSGAEKANIIAFLTTLTDTGFIKTKSLIAPL</sequence>
<keyword evidence="4" id="KW-0732">Signal</keyword>
<comment type="caution">
    <text evidence="10">The sequence shown here is derived from an EMBL/GenBank/DDBJ whole genome shotgun (WGS) entry which is preliminary data.</text>
</comment>
<gene>
    <name evidence="10" type="ORF">ACFSKU_18015</name>
</gene>
<dbReference type="SUPFAM" id="SSF46626">
    <property type="entry name" value="Cytochrome c"/>
    <property type="match status" value="2"/>
</dbReference>
<evidence type="ECO:0000256" key="2">
    <source>
        <dbReference type="ARBA" id="ARBA00022617"/>
    </source>
</evidence>
<dbReference type="Pfam" id="PF03150">
    <property type="entry name" value="CCP_MauG"/>
    <property type="match status" value="1"/>
</dbReference>
<keyword evidence="7 8" id="KW-0408">Iron</keyword>
<dbReference type="InterPro" id="IPR051395">
    <property type="entry name" value="Cytochrome_c_Peroxidase/MauG"/>
</dbReference>
<keyword evidence="6" id="KW-0560">Oxidoreductase</keyword>
<dbReference type="InterPro" id="IPR026259">
    <property type="entry name" value="MauG/Cytc_peroxidase"/>
</dbReference>
<reference evidence="11" key="1">
    <citation type="journal article" date="2019" name="Int. J. Syst. Evol. Microbiol.">
        <title>The Global Catalogue of Microorganisms (GCM) 10K type strain sequencing project: providing services to taxonomists for standard genome sequencing and annotation.</title>
        <authorList>
            <consortium name="The Broad Institute Genomics Platform"/>
            <consortium name="The Broad Institute Genome Sequencing Center for Infectious Disease"/>
            <person name="Wu L."/>
            <person name="Ma J."/>
        </authorList>
    </citation>
    <scope>NUCLEOTIDE SEQUENCE [LARGE SCALE GENOMIC DNA]</scope>
    <source>
        <strain evidence="11">JCM 16545</strain>
    </source>
</reference>
<evidence type="ECO:0000256" key="5">
    <source>
        <dbReference type="ARBA" id="ARBA00022764"/>
    </source>
</evidence>
<dbReference type="GO" id="GO:0004601">
    <property type="term" value="F:peroxidase activity"/>
    <property type="evidence" value="ECO:0007669"/>
    <property type="project" value="UniProtKB-KW"/>
</dbReference>
<dbReference type="Gene3D" id="1.10.760.10">
    <property type="entry name" value="Cytochrome c-like domain"/>
    <property type="match status" value="2"/>
</dbReference>
<keyword evidence="2 8" id="KW-0349">Heme</keyword>
<evidence type="ECO:0000256" key="1">
    <source>
        <dbReference type="ARBA" id="ARBA00004418"/>
    </source>
</evidence>
<evidence type="ECO:0000259" key="9">
    <source>
        <dbReference type="PROSITE" id="PS51007"/>
    </source>
</evidence>
<dbReference type="InterPro" id="IPR009056">
    <property type="entry name" value="Cyt_c-like_dom"/>
</dbReference>
<dbReference type="PIRSF" id="PIRSF000294">
    <property type="entry name" value="Cytochrome-c_peroxidase"/>
    <property type="match status" value="1"/>
</dbReference>
<dbReference type="PANTHER" id="PTHR30600">
    <property type="entry name" value="CYTOCHROME C PEROXIDASE-RELATED"/>
    <property type="match status" value="1"/>
</dbReference>
<keyword evidence="10" id="KW-0575">Peroxidase</keyword>
<evidence type="ECO:0000313" key="10">
    <source>
        <dbReference type="EMBL" id="MFD2068792.1"/>
    </source>
</evidence>
<dbReference type="RefSeq" id="WP_377470459.1">
    <property type="nucleotide sequence ID" value="NZ_JBHUHV010000055.1"/>
</dbReference>
<proteinExistence type="predicted"/>
<dbReference type="Proteomes" id="UP001597369">
    <property type="component" value="Unassembled WGS sequence"/>
</dbReference>
<evidence type="ECO:0000256" key="4">
    <source>
        <dbReference type="ARBA" id="ARBA00022729"/>
    </source>
</evidence>
<keyword evidence="11" id="KW-1185">Reference proteome</keyword>
<dbReference type="InterPro" id="IPR036909">
    <property type="entry name" value="Cyt_c-like_dom_sf"/>
</dbReference>
<feature type="domain" description="Cytochrome c" evidence="9">
    <location>
        <begin position="202"/>
        <end position="332"/>
    </location>
</feature>
<keyword evidence="3 8" id="KW-0479">Metal-binding</keyword>
<comment type="subcellular location">
    <subcellularLocation>
        <location evidence="1">Periplasm</location>
    </subcellularLocation>
</comment>
<name>A0ABW4X1C6_9BACT</name>
<evidence type="ECO:0000256" key="6">
    <source>
        <dbReference type="ARBA" id="ARBA00023002"/>
    </source>
</evidence>
<organism evidence="10 11">
    <name type="scientific">Pontibacter silvestris</name>
    <dbReference type="NCBI Taxonomy" id="2305183"/>
    <lineage>
        <taxon>Bacteria</taxon>
        <taxon>Pseudomonadati</taxon>
        <taxon>Bacteroidota</taxon>
        <taxon>Cytophagia</taxon>
        <taxon>Cytophagales</taxon>
        <taxon>Hymenobacteraceae</taxon>
        <taxon>Pontibacter</taxon>
    </lineage>
</organism>
<accession>A0ABW4X1C6</accession>
<evidence type="ECO:0000256" key="3">
    <source>
        <dbReference type="ARBA" id="ARBA00022723"/>
    </source>
</evidence>